<protein>
    <submittedName>
        <fullName evidence="2">Molybdopterin synthase sulfur carrier subunit</fullName>
    </submittedName>
</protein>
<accession>A0A830CZC9</accession>
<comment type="caution">
    <text evidence="2">The sequence shown here is derived from an EMBL/GenBank/DDBJ whole genome shotgun (WGS) entry which is preliminary data.</text>
</comment>
<gene>
    <name evidence="2" type="ORF">PHJA_002180600</name>
</gene>
<sequence>MLYINMQHMLFSRARDLTGITDTSLEVSPGTTSHGCLNRIISKFSCLEEIRNCMVLTLNNEYAPESAVLKDRNELDIIPPISGD</sequence>
<dbReference type="InterPro" id="IPR044672">
    <property type="entry name" value="MOCS2A"/>
</dbReference>
<dbReference type="GO" id="GO:1990133">
    <property type="term" value="C:molybdopterin adenylyltransferase complex"/>
    <property type="evidence" value="ECO:0007669"/>
    <property type="project" value="TreeGrafter"/>
</dbReference>
<dbReference type="UniPathway" id="UPA00344"/>
<evidence type="ECO:0000313" key="2">
    <source>
        <dbReference type="EMBL" id="GFQ00366.1"/>
    </source>
</evidence>
<keyword evidence="1" id="KW-0547">Nucleotide-binding</keyword>
<dbReference type="Pfam" id="PF02597">
    <property type="entry name" value="ThiS"/>
    <property type="match status" value="1"/>
</dbReference>
<dbReference type="InterPro" id="IPR016155">
    <property type="entry name" value="Mopterin_synth/thiamin_S_b"/>
</dbReference>
<dbReference type="OrthoDB" id="5531344at2759"/>
<dbReference type="AlphaFoldDB" id="A0A830CZC9"/>
<reference evidence="2" key="1">
    <citation type="submission" date="2020-07" db="EMBL/GenBank/DDBJ databases">
        <title>Ethylene signaling mediates host invasion by parasitic plants.</title>
        <authorList>
            <person name="Yoshida S."/>
        </authorList>
    </citation>
    <scope>NUCLEOTIDE SEQUENCE</scope>
    <source>
        <strain evidence="2">Okayama</strain>
    </source>
</reference>
<dbReference type="GO" id="GO:0006777">
    <property type="term" value="P:Mo-molybdopterin cofactor biosynthetic process"/>
    <property type="evidence" value="ECO:0007669"/>
    <property type="project" value="InterPro"/>
</dbReference>
<dbReference type="Proteomes" id="UP000653305">
    <property type="component" value="Unassembled WGS sequence"/>
</dbReference>
<dbReference type="EMBL" id="BMAC01000625">
    <property type="protein sequence ID" value="GFQ00366.1"/>
    <property type="molecule type" value="Genomic_DNA"/>
</dbReference>
<dbReference type="SUPFAM" id="SSF54285">
    <property type="entry name" value="MoaD/ThiS"/>
    <property type="match status" value="1"/>
</dbReference>
<dbReference type="Gene3D" id="3.10.20.30">
    <property type="match status" value="1"/>
</dbReference>
<name>A0A830CZC9_9LAMI</name>
<dbReference type="CDD" id="cd00754">
    <property type="entry name" value="Ubl_MoaD"/>
    <property type="match status" value="1"/>
</dbReference>
<evidence type="ECO:0000313" key="3">
    <source>
        <dbReference type="Proteomes" id="UP000653305"/>
    </source>
</evidence>
<dbReference type="InterPro" id="IPR003749">
    <property type="entry name" value="ThiS/MoaD-like"/>
</dbReference>
<keyword evidence="3" id="KW-1185">Reference proteome</keyword>
<evidence type="ECO:0000256" key="1">
    <source>
        <dbReference type="ARBA" id="ARBA00022741"/>
    </source>
</evidence>
<organism evidence="2 3">
    <name type="scientific">Phtheirospermum japonicum</name>
    <dbReference type="NCBI Taxonomy" id="374723"/>
    <lineage>
        <taxon>Eukaryota</taxon>
        <taxon>Viridiplantae</taxon>
        <taxon>Streptophyta</taxon>
        <taxon>Embryophyta</taxon>
        <taxon>Tracheophyta</taxon>
        <taxon>Spermatophyta</taxon>
        <taxon>Magnoliopsida</taxon>
        <taxon>eudicotyledons</taxon>
        <taxon>Gunneridae</taxon>
        <taxon>Pentapetalae</taxon>
        <taxon>asterids</taxon>
        <taxon>lamiids</taxon>
        <taxon>Lamiales</taxon>
        <taxon>Orobanchaceae</taxon>
        <taxon>Orobanchaceae incertae sedis</taxon>
        <taxon>Phtheirospermum</taxon>
    </lineage>
</organism>
<dbReference type="InterPro" id="IPR012675">
    <property type="entry name" value="Beta-grasp_dom_sf"/>
</dbReference>
<dbReference type="PANTHER" id="PTHR33359:SF1">
    <property type="entry name" value="MOLYBDOPTERIN SYNTHASE SULFUR CARRIER SUBUNIT"/>
    <property type="match status" value="1"/>
</dbReference>
<proteinExistence type="predicted"/>
<dbReference type="GO" id="GO:0000166">
    <property type="term" value="F:nucleotide binding"/>
    <property type="evidence" value="ECO:0007669"/>
    <property type="project" value="UniProtKB-KW"/>
</dbReference>
<dbReference type="PANTHER" id="PTHR33359">
    <property type="entry name" value="MOLYBDOPTERIN SYNTHASE SULFUR CARRIER SUBUNIT"/>
    <property type="match status" value="1"/>
</dbReference>